<keyword evidence="1" id="KW-1133">Transmembrane helix</keyword>
<evidence type="ECO:0000313" key="3">
    <source>
        <dbReference type="Proteomes" id="UP001303532"/>
    </source>
</evidence>
<reference evidence="2 3" key="1">
    <citation type="submission" date="2023-01" db="EMBL/GenBank/DDBJ databases">
        <title>Sporosarcina sp. nov., isolated from Korean tranditional fermented seafood 'Jeotgal'.</title>
        <authorList>
            <person name="Yang A.-I."/>
        </authorList>
    </citation>
    <scope>NUCLEOTIDE SEQUENCE [LARGE SCALE GENOMIC DNA]</scope>
    <source>
        <strain evidence="2 3">B2O-1</strain>
    </source>
</reference>
<evidence type="ECO:0000256" key="1">
    <source>
        <dbReference type="SAM" id="Phobius"/>
    </source>
</evidence>
<protein>
    <recommendedName>
        <fullName evidence="4">GGDEF domain-containing protein</fullName>
    </recommendedName>
</protein>
<accession>A0ABZ0KXG7</accession>
<sequence>MKSVTLWQRLQMPIAAIVWLTSAAVLLWLQSDQNSLYVLVGFVGAAVLFFLATDRMAFFIFILLTLATVFYFLYEAFLEGWSPGEQAAGIGTHFLFLLHLFALYSIAKYVYSYRLENMTLKSRLEELQEYISEHGVLTKREFEKQSSLVLSTMARHSEPGYFIQVDLSELRKTARKQALITCSSIIFGTLRKHYDLVGHFNDKTIVVLLQNISEDGFKIVEERLKEKMKVQIEEGAYEQINWNVRQIEGERSIEELLVIR</sequence>
<keyword evidence="3" id="KW-1185">Reference proteome</keyword>
<evidence type="ECO:0000313" key="2">
    <source>
        <dbReference type="EMBL" id="WOV84573.1"/>
    </source>
</evidence>
<evidence type="ECO:0008006" key="4">
    <source>
        <dbReference type="Google" id="ProtNLM"/>
    </source>
</evidence>
<gene>
    <name evidence="2" type="ORF">PGH26_01230</name>
</gene>
<feature type="transmembrane region" description="Helical" evidence="1">
    <location>
        <begin position="94"/>
        <end position="111"/>
    </location>
</feature>
<feature type="transmembrane region" description="Helical" evidence="1">
    <location>
        <begin position="35"/>
        <end position="52"/>
    </location>
</feature>
<feature type="transmembrane region" description="Helical" evidence="1">
    <location>
        <begin position="12"/>
        <end position="29"/>
    </location>
</feature>
<dbReference type="RefSeq" id="WP_323692222.1">
    <property type="nucleotide sequence ID" value="NZ_CP116341.1"/>
</dbReference>
<name>A0ABZ0KXG7_9BACL</name>
<dbReference type="EMBL" id="CP116341">
    <property type="protein sequence ID" value="WOV84573.1"/>
    <property type="molecule type" value="Genomic_DNA"/>
</dbReference>
<feature type="transmembrane region" description="Helical" evidence="1">
    <location>
        <begin position="57"/>
        <end position="74"/>
    </location>
</feature>
<organism evidence="2 3">
    <name type="scientific">Sporosarcina jeotgali</name>
    <dbReference type="NCBI Taxonomy" id="3020056"/>
    <lineage>
        <taxon>Bacteria</taxon>
        <taxon>Bacillati</taxon>
        <taxon>Bacillota</taxon>
        <taxon>Bacilli</taxon>
        <taxon>Bacillales</taxon>
        <taxon>Caryophanaceae</taxon>
        <taxon>Sporosarcina</taxon>
    </lineage>
</organism>
<keyword evidence="1" id="KW-0472">Membrane</keyword>
<keyword evidence="1" id="KW-0812">Transmembrane</keyword>
<proteinExistence type="predicted"/>
<dbReference type="Proteomes" id="UP001303532">
    <property type="component" value="Chromosome"/>
</dbReference>